<name>A0A2H9U0D5_9GAMM</name>
<dbReference type="InterPro" id="IPR024079">
    <property type="entry name" value="MetalloPept_cat_dom_sf"/>
</dbReference>
<gene>
    <name evidence="1" type="ORF">CUC53_17595</name>
</gene>
<dbReference type="InterPro" id="IPR010384">
    <property type="entry name" value="MtfA_fam"/>
</dbReference>
<dbReference type="EMBL" id="PGGC01000203">
    <property type="protein sequence ID" value="PJG57517.1"/>
    <property type="molecule type" value="Genomic_DNA"/>
</dbReference>
<dbReference type="Gene3D" id="1.10.472.150">
    <property type="entry name" value="Glucose-regulated metallo-peptidase M90, N-terminal domain"/>
    <property type="match status" value="1"/>
</dbReference>
<dbReference type="InterPro" id="IPR042252">
    <property type="entry name" value="MtfA_N"/>
</dbReference>
<accession>A0A2H9U0D5</accession>
<dbReference type="GO" id="GO:0008237">
    <property type="term" value="F:metallopeptidase activity"/>
    <property type="evidence" value="ECO:0007669"/>
    <property type="project" value="InterPro"/>
</dbReference>
<dbReference type="PANTHER" id="PTHR30164:SF2">
    <property type="entry name" value="PROTEIN MTFA"/>
    <property type="match status" value="1"/>
</dbReference>
<dbReference type="CDD" id="cd20169">
    <property type="entry name" value="Peptidase_M90_mtfA"/>
    <property type="match status" value="1"/>
</dbReference>
<sequence length="300" mass="33440">MLTAFIWPKAIKSGQSALSKRSQLTNKEKDVLGLWQWLRNRRAAKAQQQHACHTLWQQALAAVPILQGLTTQEQTHLIALGQQLLHRKTLTQLGVALTPQQQAVLALQAALPILHLGVAWYRGFHEIILIPTPVTRRQEEQDEFGLVSDVLEENAGEAWPQGPLVLAWRELQQDGDWDGVNLLIHELAHKLDMLGGEADGAPPLPRGMNPTPWQQAFQAAFDALCQQLDRGDVPAIDPYAAEHPAEFFAICCELFFTDPLRLRAVYPAVYQQLSQFFSQDPAQRFPPTRLLAGEGSGSFA</sequence>
<dbReference type="GO" id="GO:0004177">
    <property type="term" value="F:aminopeptidase activity"/>
    <property type="evidence" value="ECO:0007669"/>
    <property type="project" value="TreeGrafter"/>
</dbReference>
<protein>
    <recommendedName>
        <fullName evidence="3">Zinc-dependent peptidase</fullName>
    </recommendedName>
</protein>
<dbReference type="Gene3D" id="3.40.390.10">
    <property type="entry name" value="Collagenase (Catalytic Domain)"/>
    <property type="match status" value="1"/>
</dbReference>
<dbReference type="GO" id="GO:0005829">
    <property type="term" value="C:cytosol"/>
    <property type="evidence" value="ECO:0007669"/>
    <property type="project" value="TreeGrafter"/>
</dbReference>
<dbReference type="OrthoDB" id="9786424at2"/>
<reference evidence="1 2" key="1">
    <citation type="submission" date="2017-11" db="EMBL/GenBank/DDBJ databases">
        <title>Draft genome sequence of environmental isolate Aeromonas cavernicola sp. nov. MDC 2508.</title>
        <authorList>
            <person name="Colston S.M."/>
            <person name="Navarro A."/>
            <person name="Martinez-Murcia A.J."/>
            <person name="Graf J."/>
        </authorList>
    </citation>
    <scope>NUCLEOTIDE SEQUENCE [LARGE SCALE GENOMIC DNA]</scope>
    <source>
        <strain evidence="1 2">MDC 2508</strain>
    </source>
</reference>
<comment type="caution">
    <text evidence="1">The sequence shown here is derived from an EMBL/GenBank/DDBJ whole genome shotgun (WGS) entry which is preliminary data.</text>
</comment>
<proteinExistence type="predicted"/>
<evidence type="ECO:0000313" key="2">
    <source>
        <dbReference type="Proteomes" id="UP000235861"/>
    </source>
</evidence>
<evidence type="ECO:0000313" key="1">
    <source>
        <dbReference type="EMBL" id="PJG57517.1"/>
    </source>
</evidence>
<dbReference type="AlphaFoldDB" id="A0A2H9U0D5"/>
<dbReference type="PANTHER" id="PTHR30164">
    <property type="entry name" value="MTFA PEPTIDASE"/>
    <property type="match status" value="1"/>
</dbReference>
<dbReference type="Pfam" id="PF06167">
    <property type="entry name" value="Peptidase_M90"/>
    <property type="match status" value="1"/>
</dbReference>
<dbReference type="SUPFAM" id="SSF55486">
    <property type="entry name" value="Metalloproteases ('zincins'), catalytic domain"/>
    <property type="match status" value="1"/>
</dbReference>
<keyword evidence="2" id="KW-1185">Reference proteome</keyword>
<organism evidence="1 2">
    <name type="scientific">Aeromonas cavernicola</name>
    <dbReference type="NCBI Taxonomy" id="1006623"/>
    <lineage>
        <taxon>Bacteria</taxon>
        <taxon>Pseudomonadati</taxon>
        <taxon>Pseudomonadota</taxon>
        <taxon>Gammaproteobacteria</taxon>
        <taxon>Aeromonadales</taxon>
        <taxon>Aeromonadaceae</taxon>
        <taxon>Aeromonas</taxon>
    </lineage>
</organism>
<dbReference type="Proteomes" id="UP000235861">
    <property type="component" value="Unassembled WGS sequence"/>
</dbReference>
<evidence type="ECO:0008006" key="3">
    <source>
        <dbReference type="Google" id="ProtNLM"/>
    </source>
</evidence>